<feature type="compositionally biased region" description="Acidic residues" evidence="1">
    <location>
        <begin position="2706"/>
        <end position="2717"/>
    </location>
</feature>
<evidence type="ECO:0000256" key="2">
    <source>
        <dbReference type="SAM" id="SignalP"/>
    </source>
</evidence>
<dbReference type="InterPro" id="IPR011050">
    <property type="entry name" value="Pectin_lyase_fold/virulence"/>
</dbReference>
<keyword evidence="2" id="KW-0732">Signal</keyword>
<dbReference type="PATRIC" id="fig|48936.3.peg.1157"/>
<keyword evidence="4" id="KW-1185">Reference proteome</keyword>
<dbReference type="Proteomes" id="UP000031338">
    <property type="component" value="Unassembled WGS sequence"/>
</dbReference>
<organism evidence="3 4">
    <name type="scientific">Novosphingobium subterraneum</name>
    <dbReference type="NCBI Taxonomy" id="48936"/>
    <lineage>
        <taxon>Bacteria</taxon>
        <taxon>Pseudomonadati</taxon>
        <taxon>Pseudomonadota</taxon>
        <taxon>Alphaproteobacteria</taxon>
        <taxon>Sphingomonadales</taxon>
        <taxon>Sphingomonadaceae</taxon>
        <taxon>Novosphingobium</taxon>
    </lineage>
</organism>
<protein>
    <submittedName>
        <fullName evidence="3">Adhesin HecA family protein</fullName>
    </submittedName>
</protein>
<feature type="compositionally biased region" description="Gly residues" evidence="1">
    <location>
        <begin position="1025"/>
        <end position="1044"/>
    </location>
</feature>
<gene>
    <name evidence="3" type="ORF">NJ75_01149</name>
</gene>
<feature type="region of interest" description="Disordered" evidence="1">
    <location>
        <begin position="2692"/>
        <end position="2778"/>
    </location>
</feature>
<accession>A0A0B9AGN6</accession>
<dbReference type="SUPFAM" id="SSF51126">
    <property type="entry name" value="Pectin lyase-like"/>
    <property type="match status" value="1"/>
</dbReference>
<evidence type="ECO:0000313" key="4">
    <source>
        <dbReference type="Proteomes" id="UP000031338"/>
    </source>
</evidence>
<proteinExistence type="predicted"/>
<sequence>MRAHVKAPRKQLLSASGIALATALAASGSVAQAQSFQATPTSTFGSVSINTGSGTTDVVVSSPSAVINWTPTDTAATGGPIIFQSAGTTATFTNNPASNGDFAVLNRIIPSGSTRAIQFDGTVVSRLQSAAGGSAPGGTVFFYSPGGILIGASSVFDVGNLVLTTSDLNYSTTDGSFDTSGAYVFQPVSVAGSQIVVSAGAQLGATTDGSYIAMVAPAVTNNGTITVNGSAALVAADAATITFSPNGLFDIQVDSGTSATGTVASNNGTITGPAASNPDFFHRIYMVAVPKNDAITMAIGAGSSLGFDIAGAADVIGNTVVLSAGNDVAGGSAQSFASSGGGTGLANISGGDADFTSNLEARLTGQFQLGSGSSAGLDFASNVFASSTGGDVSVFANAGGQVSFGANVEFHADRSGSSASVLAVGGSAHLYATDGGTIDVTGDVHLSANGFGAPAISPDTNAGDAQGGFAKIQSNNGGQIDITGNVQLDAIGFGGQAQSVGTGAGTGTGGTAWILSTGTGGSQVNIQGTALLDATGRGYDGAGCVTCALDGGSAQGGLAAIRANGDSTIAIGAASALSARAQAGSSASGAGGNATGGLISVYALDTASLSLQALDGFADAIGGDGATVGGSALGGNVSVYTIATSGSGLVINGLARFDASAFGSNGFGSVGSSGSASGGSVNLFANTTSITITGALDVTANASGASGTGLTTPATGGFVTAEARNGATLSASSGISLTANATGAVAGDTADAGDATGGTVDVFANGGTIQTTDLFMSANGSGGAQFGSGASGDGTGGLARLRVSTGGSLAASGDIAVAATGRGGDASDGTGAGGTGTGGTARIAMTGGQLSAGGSFSFVAEGYGGPGMIAGFGQGGLVDIGIADATFATSGISYIGAIGSGGDVFGFASGGSAGGATGGAITFNANRSAVHLSQTGSVTFEATGYAGSGRSSADGQGGTITFTAGSSTVDSFDGLNLFSEGVGSDGQSGGNGGTGRGGTISLNANASLTAPTLITAPTVSISTTGRGGTGGTGEPIGEVGGDGGLGQGGTINLNAAVDGGLISTGQLNANASGVGGSGALGTMNSPTGDRGGNGGAALGGQINLNSFAASGGSGAGGYELGFVIINAGALGGAGGDGGEGPTPGAGGNGGSATGGTINLLFDRGGSLLSSIDGFNALADATGGNSGTCGVTCSAAGGTAVGGSINLGSNGATTGNEVSFTAGLNLSAFGSGGGSYGAAGGNGTGGNIAVRLGSGLSFAADDVTISATGEGGDQFTSLSGGNGAGGNASFTASGTSTAGISGTLAIYSDGTGGAGRDVGANGGNGTGGTSRLYSDGGSITIDGGATIEASGFGGAGYLNGPSGLGGAGAGGTALLTVGTPDDLGNNGSIDIGGFTFVTSEGTGGDSFAGGVGTGGFVGISARQGTLVLGQTFATADGFGGFGQFGGAGGTAQGGEVEVFANSALEGASSVTISNLVADSSAFGGFGGLASSPTGTGGAGGDATGGTALIFGTAGNGQLQINSVNVSAGGFGGGGGDGLNGGAGGAGAGGRVQLGTASGLATGAINSGSATFGSVLTSASGVGGDGGAGDLSFGTGGSGALGAAGGSTLLVRGSQVTITGSGSFNAHGTGGNGGDGATAGSSGNATVGTNVATDRVSGAALVVTHRFQQPGQLGSLTAGDLSFSAIAVGGTGATSGTGTIIGDAIDMEMNGGSLTGTNASFVAIADNVAAGALADYVSLTNSTADLSGSLFLSTPNAFSILLDQSTLTAANVAIDAGNWVLPGTAPASVGTLTGTNSLSLSSGQDIVGYANLSTQGSLTLQALGRIDLGALFAVGAIDVTAGGAISFGDLTSSDSIDLETLGVTVTGNMTAATSVTVQSAGSVTTGNISAGTGTPNSSNGDLYSVGITSGGSVQTGSIFAASDAGISAVGSVTTGFVRAYDTLLLAGTGVTIDSLSIVNRTLIANASMAALGQTANGFDKELVFATAPVAVGGAVRITNSSGSGSLTAGAGGDLTTGNLSVSNSLRLSAGGSLTVGQVSAGSGTPTASGAGLISIAADGNVSTGNLTSSGDVRVASGGGLGTGTVVGYDVLLGSVGDLSITGLNVINRALVANSSMQASGQTANGFDKELVFGATPVALTGAVTISNNSSVGSLRIAAGTGVTTGNVFSGGRIGITANGPLTFSSLQAQNDRIEIISRNQSITAASLVSGSDILASGATALNLGTVRGRDVVLLSGGTASVQTALAGAVFSATGQLTNATGRLLIAGSSMLPTTAQPGSINYPAIFAATPAATGSNVTIGNVAIAGRIAVATEGDFSGAGMRSFNDIKIEAAGTATVARRWLATQVRIVSGDISIIDNGNATLPTGQTILSGIQTAETGFVDLISNSTRTALIGDGLAANGGYALSNAEIGLVSTGELVIAAVDRSANATDMLIGDVSLVAGGAIGSTNVAGTTGRVIFASGELQTEIPGGAIRVVGAITGTGFAQSNVLEFTTGRFELDAATGSINLTSASQLGSTAPLGGVLEINADHIHVASSSILEKLAADPFYEGRIAELNAPASVQRPEGVLRSLGLDLYPTGTLYIQNTGTTLNPAGFLADADLTDVTAPTNSAAGSISIVVNGAFQTPDGIVTGAAAHGLVVNSPDADFTPFTADSQINGCLFSVASCASAMEGPDTIGSISGQIEIISNETLGSTPAFVEEPSGPTSDENSDDPAQEEQQQEERATEGEDAASSPIAPPPQLIDSKPLDPVGQIEQPVAGSGNPALIGSVVNEDSAEGDAQ</sequence>
<dbReference type="InterPro" id="IPR012334">
    <property type="entry name" value="Pectin_lyas_fold"/>
</dbReference>
<dbReference type="Gene3D" id="2.160.20.10">
    <property type="entry name" value="Single-stranded right-handed beta-helix, Pectin lyase-like"/>
    <property type="match status" value="1"/>
</dbReference>
<feature type="region of interest" description="Disordered" evidence="1">
    <location>
        <begin position="1020"/>
        <end position="1044"/>
    </location>
</feature>
<dbReference type="STRING" id="48936.NJ75_01149"/>
<feature type="signal peptide" evidence="2">
    <location>
        <begin position="1"/>
        <end position="33"/>
    </location>
</feature>
<comment type="caution">
    <text evidence="3">The sequence shown here is derived from an EMBL/GenBank/DDBJ whole genome shotgun (WGS) entry which is preliminary data.</text>
</comment>
<name>A0A0B9AGN6_9SPHN</name>
<dbReference type="RefSeq" id="WP_156135715.1">
    <property type="nucleotide sequence ID" value="NZ_JRVC01000004.1"/>
</dbReference>
<evidence type="ECO:0000256" key="1">
    <source>
        <dbReference type="SAM" id="MobiDB-lite"/>
    </source>
</evidence>
<evidence type="ECO:0000313" key="3">
    <source>
        <dbReference type="EMBL" id="KHS48478.1"/>
    </source>
</evidence>
<dbReference type="EMBL" id="JRVC01000004">
    <property type="protein sequence ID" value="KHS48478.1"/>
    <property type="molecule type" value="Genomic_DNA"/>
</dbReference>
<reference evidence="3 4" key="1">
    <citation type="submission" date="2014-10" db="EMBL/GenBank/DDBJ databases">
        <title>Draft genome sequence of Novosphingobium subterraneum DSM 12447.</title>
        <authorList>
            <person name="Gan H.M."/>
            <person name="Gan H.Y."/>
            <person name="Savka M.A."/>
        </authorList>
    </citation>
    <scope>NUCLEOTIDE SEQUENCE [LARGE SCALE GENOMIC DNA]</scope>
    <source>
        <strain evidence="3 4">DSM 12447</strain>
    </source>
</reference>
<feature type="chain" id="PRO_5002141456" evidence="2">
    <location>
        <begin position="34"/>
        <end position="2778"/>
    </location>
</feature>